<evidence type="ECO:0000313" key="2">
    <source>
        <dbReference type="EMBL" id="MBS1258567.1"/>
    </source>
</evidence>
<protein>
    <recommendedName>
        <fullName evidence="4">Lipoprotein</fullName>
    </recommendedName>
</protein>
<reference evidence="2" key="1">
    <citation type="journal article" date="2021" name="ISME J.">
        <title>Fine-scale metabolic discontinuity in a stratified prokaryote microbiome of a Red Sea deep halocline.</title>
        <authorList>
            <person name="Michoud G."/>
            <person name="Ngugi D.K."/>
            <person name="Barozzi A."/>
            <person name="Merlino G."/>
            <person name="Calleja M.L."/>
            <person name="Delgado-Huertas A."/>
            <person name="Moran X.A.G."/>
            <person name="Daffonchio D."/>
        </authorList>
    </citation>
    <scope>NUCLEOTIDE SEQUENCE</scope>
    <source>
        <strain evidence="2">SuakinDeep_MAG55_1</strain>
    </source>
</reference>
<dbReference type="EMBL" id="JAANXD010000069">
    <property type="protein sequence ID" value="MBS1258567.1"/>
    <property type="molecule type" value="Genomic_DNA"/>
</dbReference>
<comment type="caution">
    <text evidence="2">The sequence shown here is derived from an EMBL/GenBank/DDBJ whole genome shotgun (WGS) entry which is preliminary data.</text>
</comment>
<name>A0A941W388_9BACT</name>
<gene>
    <name evidence="2" type="ORF">MAG551_01626</name>
</gene>
<organism evidence="2 3">
    <name type="scientific">Candidatus Scalindua arabica</name>
    <dbReference type="NCBI Taxonomy" id="1127984"/>
    <lineage>
        <taxon>Bacteria</taxon>
        <taxon>Pseudomonadati</taxon>
        <taxon>Planctomycetota</taxon>
        <taxon>Candidatus Brocadiia</taxon>
        <taxon>Candidatus Brocadiales</taxon>
        <taxon>Candidatus Scalinduaceae</taxon>
        <taxon>Candidatus Scalindua</taxon>
    </lineage>
</organism>
<dbReference type="AlphaFoldDB" id="A0A941W388"/>
<accession>A0A941W388</accession>
<evidence type="ECO:0000256" key="1">
    <source>
        <dbReference type="SAM" id="MobiDB-lite"/>
    </source>
</evidence>
<evidence type="ECO:0000313" key="3">
    <source>
        <dbReference type="Proteomes" id="UP000722750"/>
    </source>
</evidence>
<dbReference type="PROSITE" id="PS51257">
    <property type="entry name" value="PROKAR_LIPOPROTEIN"/>
    <property type="match status" value="1"/>
</dbReference>
<dbReference type="Proteomes" id="UP000722750">
    <property type="component" value="Unassembled WGS sequence"/>
</dbReference>
<sequence>MTSSKYFILLFMAMVLTTLVLSGCGSKGTTTKFRFTPIGSMEEEAIGHGQTDPERLTEDLDVLRQREETKRMNRLQEEAKAKAEKEKTNKP</sequence>
<feature type="region of interest" description="Disordered" evidence="1">
    <location>
        <begin position="67"/>
        <end position="91"/>
    </location>
</feature>
<evidence type="ECO:0008006" key="4">
    <source>
        <dbReference type="Google" id="ProtNLM"/>
    </source>
</evidence>
<proteinExistence type="predicted"/>